<evidence type="ECO:0000313" key="6">
    <source>
        <dbReference type="EMBL" id="WIX76908.1"/>
    </source>
</evidence>
<dbReference type="GO" id="GO:0016301">
    <property type="term" value="F:kinase activity"/>
    <property type="evidence" value="ECO:0007669"/>
    <property type="project" value="UniProtKB-KW"/>
</dbReference>
<keyword evidence="2" id="KW-0418">Kinase</keyword>
<evidence type="ECO:0000256" key="2">
    <source>
        <dbReference type="ARBA" id="ARBA00022777"/>
    </source>
</evidence>
<dbReference type="InterPro" id="IPR029016">
    <property type="entry name" value="GAF-like_dom_sf"/>
</dbReference>
<gene>
    <name evidence="6" type="ORF">QRX50_36610</name>
</gene>
<proteinExistence type="predicted"/>
<dbReference type="GO" id="GO:0003723">
    <property type="term" value="F:RNA binding"/>
    <property type="evidence" value="ECO:0007669"/>
    <property type="project" value="InterPro"/>
</dbReference>
<feature type="domain" description="ANTAR" evidence="5">
    <location>
        <begin position="175"/>
        <end position="236"/>
    </location>
</feature>
<dbReference type="Gene3D" id="1.10.10.10">
    <property type="entry name" value="Winged helix-like DNA-binding domain superfamily/Winged helix DNA-binding domain"/>
    <property type="match status" value="1"/>
</dbReference>
<dbReference type="EMBL" id="CP127294">
    <property type="protein sequence ID" value="WIX76908.1"/>
    <property type="molecule type" value="Genomic_DNA"/>
</dbReference>
<dbReference type="Proteomes" id="UP001236014">
    <property type="component" value="Chromosome"/>
</dbReference>
<dbReference type="SUPFAM" id="SSF55781">
    <property type="entry name" value="GAF domain-like"/>
    <property type="match status" value="1"/>
</dbReference>
<evidence type="ECO:0000256" key="4">
    <source>
        <dbReference type="ARBA" id="ARBA00023163"/>
    </source>
</evidence>
<dbReference type="InterPro" id="IPR003018">
    <property type="entry name" value="GAF"/>
</dbReference>
<dbReference type="RefSeq" id="WP_285967655.1">
    <property type="nucleotide sequence ID" value="NZ_CP127294.1"/>
</dbReference>
<keyword evidence="7" id="KW-1185">Reference proteome</keyword>
<dbReference type="InterPro" id="IPR036388">
    <property type="entry name" value="WH-like_DNA-bd_sf"/>
</dbReference>
<dbReference type="SMART" id="SM00065">
    <property type="entry name" value="GAF"/>
    <property type="match status" value="1"/>
</dbReference>
<name>A0A9Y2IE87_9PSEU</name>
<evidence type="ECO:0000259" key="5">
    <source>
        <dbReference type="PROSITE" id="PS50921"/>
    </source>
</evidence>
<evidence type="ECO:0000313" key="7">
    <source>
        <dbReference type="Proteomes" id="UP001236014"/>
    </source>
</evidence>
<keyword evidence="4" id="KW-0804">Transcription</keyword>
<keyword evidence="3" id="KW-0805">Transcription regulation</keyword>
<reference evidence="6 7" key="1">
    <citation type="submission" date="2023-06" db="EMBL/GenBank/DDBJ databases">
        <authorList>
            <person name="Oyuntsetseg B."/>
            <person name="Kim S.B."/>
        </authorList>
    </citation>
    <scope>NUCLEOTIDE SEQUENCE [LARGE SCALE GENOMIC DNA]</scope>
    <source>
        <strain evidence="6 7">2-15</strain>
    </source>
</reference>
<dbReference type="Gene3D" id="3.30.450.40">
    <property type="match status" value="1"/>
</dbReference>
<dbReference type="InterPro" id="IPR011006">
    <property type="entry name" value="CheY-like_superfamily"/>
</dbReference>
<dbReference type="PROSITE" id="PS50921">
    <property type="entry name" value="ANTAR"/>
    <property type="match status" value="1"/>
</dbReference>
<sequence length="246" mass="26493">MDNMRDESWPMVLDEVTGALETLIAALDKIDDSAVLLHEVCEQVIRAVPGVDEASITLITDGVPTTTATTSEAAAALDRDQYLVGDGPCLQAARTGAMVRVSIADAAERWPVFAKDSAKAGFGSFLSAPLVVSDTHAGAVNCYSTRDHGFAELDEKLLDLYTTAATAALRTYNRYQHAHETAEHLRTALSSRAVIDQAKGILMPLRRIPADEAFTLLVEQSQRENVKLRDLAARFVAHATGVTPTT</sequence>
<evidence type="ECO:0000256" key="1">
    <source>
        <dbReference type="ARBA" id="ARBA00022679"/>
    </source>
</evidence>
<dbReference type="KEGG" id="acab:QRX50_36610"/>
<dbReference type="InterPro" id="IPR005561">
    <property type="entry name" value="ANTAR"/>
</dbReference>
<dbReference type="SMART" id="SM01012">
    <property type="entry name" value="ANTAR"/>
    <property type="match status" value="1"/>
</dbReference>
<organism evidence="6 7">
    <name type="scientific">Amycolatopsis carbonis</name>
    <dbReference type="NCBI Taxonomy" id="715471"/>
    <lineage>
        <taxon>Bacteria</taxon>
        <taxon>Bacillati</taxon>
        <taxon>Actinomycetota</taxon>
        <taxon>Actinomycetes</taxon>
        <taxon>Pseudonocardiales</taxon>
        <taxon>Pseudonocardiaceae</taxon>
        <taxon>Amycolatopsis</taxon>
    </lineage>
</organism>
<dbReference type="AlphaFoldDB" id="A0A9Y2IE87"/>
<dbReference type="Pfam" id="PF03861">
    <property type="entry name" value="ANTAR"/>
    <property type="match status" value="1"/>
</dbReference>
<protein>
    <submittedName>
        <fullName evidence="6">GAF and ANTAR domain-containing protein</fullName>
    </submittedName>
</protein>
<dbReference type="InterPro" id="IPR012074">
    <property type="entry name" value="GAF_ANTAR"/>
</dbReference>
<dbReference type="SUPFAM" id="SSF52172">
    <property type="entry name" value="CheY-like"/>
    <property type="match status" value="1"/>
</dbReference>
<dbReference type="Pfam" id="PF13185">
    <property type="entry name" value="GAF_2"/>
    <property type="match status" value="1"/>
</dbReference>
<accession>A0A9Y2IE87</accession>
<evidence type="ECO:0000256" key="3">
    <source>
        <dbReference type="ARBA" id="ARBA00023015"/>
    </source>
</evidence>
<keyword evidence="1" id="KW-0808">Transferase</keyword>
<dbReference type="PIRSF" id="PIRSF036625">
    <property type="entry name" value="GAF_ANTAR"/>
    <property type="match status" value="1"/>
</dbReference>